<reference evidence="3 4" key="1">
    <citation type="submission" date="2018-06" db="EMBL/GenBank/DDBJ databases">
        <title>Genome conservation of Clostridium tetani.</title>
        <authorList>
            <person name="Bruggemann H."/>
            <person name="Popoff M.R."/>
        </authorList>
    </citation>
    <scope>NUCLEOTIDE SEQUENCE [LARGE SCALE GENOMIC DNA]</scope>
    <source>
        <strain evidence="1 4">2017.061</strain>
        <strain evidence="2 3">63.05</strain>
    </source>
</reference>
<organism evidence="1 4">
    <name type="scientific">Clostridium tetani</name>
    <dbReference type="NCBI Taxonomy" id="1513"/>
    <lineage>
        <taxon>Bacteria</taxon>
        <taxon>Bacillati</taxon>
        <taxon>Bacillota</taxon>
        <taxon>Clostridia</taxon>
        <taxon>Eubacteriales</taxon>
        <taxon>Clostridiaceae</taxon>
        <taxon>Clostridium</taxon>
    </lineage>
</organism>
<dbReference type="Pfam" id="PF20903">
    <property type="entry name" value="SPL"/>
    <property type="match status" value="1"/>
</dbReference>
<dbReference type="NCBIfam" id="TIGR04070">
    <property type="entry name" value="photo_TT_lyase"/>
    <property type="match status" value="1"/>
</dbReference>
<sequence>MFIPRRIIFEKGSLDYEIGKNIYNTFKDHSDIEIIKLNSNKVKQQIPGDNLYDFYRQGKGTLVVGIKKGFKFQSCKPSAHYQLPLISGCIGQCEYCYLNTNLGDKPYIKVNANIDDILCQAEKYINERLPETTIFEGSATSDPIPVEPYVHSLARAIEFFSKYDNGRFRFVTKYNDVDGLLNLVHNGNTEIRFTLNTDKVINEYEKGTASMAKRIKASIKVAKAGYPLGFIIAPIFLYDNWKEDYRELLLKLHEEIPKDLKYPLIFEVISHRYTTRAKNIILEVFPQTTLPMNDEERKYKYGQFGYGKFIYTKEQLQDIKYFFTNEIESIFENKIIKYII</sequence>
<name>A0A4Q0UZ40_CLOTA</name>
<dbReference type="Proteomes" id="UP000290921">
    <property type="component" value="Unassembled WGS sequence"/>
</dbReference>
<evidence type="ECO:0000313" key="3">
    <source>
        <dbReference type="Proteomes" id="UP000290273"/>
    </source>
</evidence>
<dbReference type="GO" id="GO:0051539">
    <property type="term" value="F:4 iron, 4 sulfur cluster binding"/>
    <property type="evidence" value="ECO:0007669"/>
    <property type="project" value="TreeGrafter"/>
</dbReference>
<gene>
    <name evidence="1" type="primary">splB</name>
    <name evidence="1" type="ORF">DP130_00525</name>
    <name evidence="2" type="ORF">DP131_10620</name>
</gene>
<dbReference type="EMBL" id="QMAU01000041">
    <property type="protein sequence ID" value="RXI54274.1"/>
    <property type="molecule type" value="Genomic_DNA"/>
</dbReference>
<dbReference type="EC" id="4.1.99.14" evidence="1"/>
<dbReference type="GO" id="GO:0042601">
    <property type="term" value="C:endospore-forming forespore"/>
    <property type="evidence" value="ECO:0007669"/>
    <property type="project" value="TreeGrafter"/>
</dbReference>
<evidence type="ECO:0000313" key="1">
    <source>
        <dbReference type="EMBL" id="RXI50490.1"/>
    </source>
</evidence>
<comment type="caution">
    <text evidence="1">The sequence shown here is derived from an EMBL/GenBank/DDBJ whole genome shotgun (WGS) entry which is preliminary data.</text>
</comment>
<dbReference type="Gene3D" id="3.80.30.30">
    <property type="match status" value="1"/>
</dbReference>
<keyword evidence="1" id="KW-0456">Lyase</keyword>
<dbReference type="InterPro" id="IPR049539">
    <property type="entry name" value="SPL"/>
</dbReference>
<dbReference type="SFLD" id="SFLDF00412">
    <property type="entry name" value="spore_photoproduct_lyase_2"/>
    <property type="match status" value="1"/>
</dbReference>
<dbReference type="InterPro" id="IPR007197">
    <property type="entry name" value="rSAM"/>
</dbReference>
<dbReference type="GO" id="GO:0003913">
    <property type="term" value="F:DNA photolyase activity"/>
    <property type="evidence" value="ECO:0007669"/>
    <property type="project" value="InterPro"/>
</dbReference>
<protein>
    <submittedName>
        <fullName evidence="1">Spore photoproduct lyase</fullName>
        <ecNumber evidence="1">4.1.99.14</ecNumber>
    </submittedName>
</protein>
<dbReference type="InterPro" id="IPR023897">
    <property type="entry name" value="SPL_firmicutes"/>
</dbReference>
<dbReference type="PANTHER" id="PTHR37822:SF2">
    <property type="entry name" value="SPORE PHOTOPRODUCT LYASE"/>
    <property type="match status" value="1"/>
</dbReference>
<dbReference type="PANTHER" id="PTHR37822">
    <property type="entry name" value="SPORE PHOTOPRODUCT LYASE-RELATED"/>
    <property type="match status" value="1"/>
</dbReference>
<accession>A0A4Q0UZ40</accession>
<dbReference type="Gene3D" id="3.40.50.12110">
    <property type="match status" value="1"/>
</dbReference>
<dbReference type="InterPro" id="IPR034559">
    <property type="entry name" value="SPL_Clostridia"/>
</dbReference>
<dbReference type="SFLD" id="SFLDG01079">
    <property type="entry name" value="spore_photoproduct_lyase_like"/>
    <property type="match status" value="1"/>
</dbReference>
<dbReference type="Proteomes" id="UP000290273">
    <property type="component" value="Unassembled WGS sequence"/>
</dbReference>
<dbReference type="EMBL" id="QMAP01000001">
    <property type="protein sequence ID" value="RXI50490.1"/>
    <property type="molecule type" value="Genomic_DNA"/>
</dbReference>
<dbReference type="AlphaFoldDB" id="A0A4Q0UZ40"/>
<proteinExistence type="predicted"/>
<dbReference type="SFLD" id="SFLDS00029">
    <property type="entry name" value="Radical_SAM"/>
    <property type="match status" value="1"/>
</dbReference>
<dbReference type="RefSeq" id="WP_023437750.1">
    <property type="nucleotide sequence ID" value="NZ_AP026806.1"/>
</dbReference>
<evidence type="ECO:0000313" key="2">
    <source>
        <dbReference type="EMBL" id="RXI54274.1"/>
    </source>
</evidence>
<dbReference type="GO" id="GO:1904047">
    <property type="term" value="F:S-adenosyl-L-methionine binding"/>
    <property type="evidence" value="ECO:0007669"/>
    <property type="project" value="InterPro"/>
</dbReference>
<evidence type="ECO:0000313" key="4">
    <source>
        <dbReference type="Proteomes" id="UP000290921"/>
    </source>
</evidence>